<keyword evidence="8" id="KW-0325">Glycoprotein</keyword>
<feature type="domain" description="G-protein coupled receptors family 1 profile" evidence="12">
    <location>
        <begin position="97"/>
        <end position="341"/>
    </location>
</feature>
<dbReference type="FunFam" id="1.20.1070.10:FF:000142">
    <property type="entry name" value="G protein-coupled receptor 55"/>
    <property type="match status" value="1"/>
</dbReference>
<keyword evidence="4 11" id="KW-1133">Transmembrane helix</keyword>
<feature type="transmembrane region" description="Helical" evidence="11">
    <location>
        <begin position="118"/>
        <end position="139"/>
    </location>
</feature>
<dbReference type="InterPro" id="IPR044734">
    <property type="entry name" value="GPR35_7tmA"/>
</dbReference>
<dbReference type="KEGG" id="asn:112551005"/>
<dbReference type="PROSITE" id="PS50262">
    <property type="entry name" value="G_PROTEIN_RECEP_F1_2"/>
    <property type="match status" value="1"/>
</dbReference>
<evidence type="ECO:0000256" key="2">
    <source>
        <dbReference type="ARBA" id="ARBA00022475"/>
    </source>
</evidence>
<dbReference type="GO" id="GO:0004950">
    <property type="term" value="F:chemokine receptor activity"/>
    <property type="evidence" value="ECO:0007669"/>
    <property type="project" value="InterPro"/>
</dbReference>
<name>A0A3Q0H4B4_ALLSI</name>
<comment type="subcellular location">
    <subcellularLocation>
        <location evidence="1">Cell membrane</location>
        <topology evidence="1">Multi-pass membrane protein</topology>
    </subcellularLocation>
</comment>
<feature type="transmembrane region" description="Helical" evidence="11">
    <location>
        <begin position="151"/>
        <end position="173"/>
    </location>
</feature>
<comment type="similarity">
    <text evidence="10">Belongs to the G-protein coupled receptor 1 family.</text>
</comment>
<dbReference type="GO" id="GO:0005886">
    <property type="term" value="C:plasma membrane"/>
    <property type="evidence" value="ECO:0007669"/>
    <property type="project" value="UniProtKB-SubCell"/>
</dbReference>
<keyword evidence="2" id="KW-1003">Cell membrane</keyword>
<feature type="transmembrane region" description="Helical" evidence="11">
    <location>
        <begin position="279"/>
        <end position="302"/>
    </location>
</feature>
<keyword evidence="3 10" id="KW-0812">Transmembrane</keyword>
<dbReference type="InterPro" id="IPR017452">
    <property type="entry name" value="GPCR_Rhodpsn_7TM"/>
</dbReference>
<evidence type="ECO:0000259" key="12">
    <source>
        <dbReference type="PROSITE" id="PS50262"/>
    </source>
</evidence>
<keyword evidence="7 10" id="KW-0675">Receptor</keyword>
<dbReference type="PROSITE" id="PS00237">
    <property type="entry name" value="G_PROTEIN_RECEP_F1_1"/>
    <property type="match status" value="1"/>
</dbReference>
<evidence type="ECO:0000256" key="3">
    <source>
        <dbReference type="ARBA" id="ARBA00022692"/>
    </source>
</evidence>
<feature type="transmembrane region" description="Helical" evidence="11">
    <location>
        <begin position="194"/>
        <end position="211"/>
    </location>
</feature>
<dbReference type="AlphaFoldDB" id="A0A3Q0H4B4"/>
<dbReference type="InParanoid" id="A0A3Q0H4B4"/>
<keyword evidence="9 10" id="KW-0807">Transducer</keyword>
<evidence type="ECO:0000256" key="5">
    <source>
        <dbReference type="ARBA" id="ARBA00023040"/>
    </source>
</evidence>
<dbReference type="CDD" id="cd15164">
    <property type="entry name" value="7tmA_GPR35-like"/>
    <property type="match status" value="1"/>
</dbReference>
<keyword evidence="5 10" id="KW-0297">G-protein coupled receptor</keyword>
<keyword evidence="13" id="KW-1185">Reference proteome</keyword>
<dbReference type="RefSeq" id="XP_025065213.1">
    <property type="nucleotide sequence ID" value="XM_025209428.1"/>
</dbReference>
<feature type="transmembrane region" description="Helical" evidence="11">
    <location>
        <begin position="322"/>
        <end position="344"/>
    </location>
</feature>
<dbReference type="PANTHER" id="PTHR24232">
    <property type="entry name" value="G-PROTEIN COUPLED RECEPTOR"/>
    <property type="match status" value="1"/>
</dbReference>
<evidence type="ECO:0000313" key="13">
    <source>
        <dbReference type="Proteomes" id="UP000189705"/>
    </source>
</evidence>
<evidence type="ECO:0000313" key="14">
    <source>
        <dbReference type="RefSeq" id="XP_025065213.1"/>
    </source>
</evidence>
<dbReference type="GO" id="GO:0007200">
    <property type="term" value="P:phospholipase C-activating G protein-coupled receptor signaling pathway"/>
    <property type="evidence" value="ECO:0007669"/>
    <property type="project" value="TreeGrafter"/>
</dbReference>
<reference evidence="14" key="1">
    <citation type="submission" date="2025-08" db="UniProtKB">
        <authorList>
            <consortium name="RefSeq"/>
        </authorList>
    </citation>
    <scope>IDENTIFICATION</scope>
</reference>
<feature type="transmembrane region" description="Helical" evidence="11">
    <location>
        <begin position="231"/>
        <end position="258"/>
    </location>
</feature>
<dbReference type="PANTHER" id="PTHR24232:SF97">
    <property type="entry name" value="G-PROTEIN COUPLED RECEPTORS FAMILY 1 PROFILE DOMAIN-CONTAINING PROTEIN"/>
    <property type="match status" value="1"/>
</dbReference>
<dbReference type="InterPro" id="IPR000276">
    <property type="entry name" value="GPCR_Rhodpsn"/>
</dbReference>
<accession>A0A3Q0H4B4</accession>
<dbReference type="Gene3D" id="1.20.1070.10">
    <property type="entry name" value="Rhodopsin 7-helix transmembrane proteins"/>
    <property type="match status" value="1"/>
</dbReference>
<keyword evidence="6 11" id="KW-0472">Membrane</keyword>
<evidence type="ECO:0000256" key="7">
    <source>
        <dbReference type="ARBA" id="ARBA00023170"/>
    </source>
</evidence>
<evidence type="ECO:0000256" key="10">
    <source>
        <dbReference type="RuleBase" id="RU000688"/>
    </source>
</evidence>
<sequence length="376" mass="43218">MHLRCGEKNLWTFALQGKQVQAEQHLCLLTVLLGVQIIKSALKLFLWTKALVQRNKGRQQLLVMNTCTYNPNSTVQENVKLFEQIVNIPVFCFGVIFNVFAFWVFCFKLEKWTETRVYMINLVIADCSLLFTLPFVMYFQWNDYPTDNLCLAIQTIFFTNTPMSISIITIIAVDRYIAIKYPLKATTLRSPLRSAALCAVLWIIMAIYAYFNPRFQKGKEKFCFQKRSSEPLYIALFSSIVGYFIPLGILSFCSIQIIRCLKKKINATPHEEKLTQKALYIVSVNLSVFIICFLPFNIGLLLSFAVDVVGVVCNTRLKIRTFIRVAACVANINCCLDALCYYFVAKEFQEASAVFSIFKSLQFRTNQSQETEQVNM</sequence>
<evidence type="ECO:0000256" key="1">
    <source>
        <dbReference type="ARBA" id="ARBA00004651"/>
    </source>
</evidence>
<evidence type="ECO:0000256" key="9">
    <source>
        <dbReference type="ARBA" id="ARBA00023224"/>
    </source>
</evidence>
<evidence type="ECO:0000256" key="6">
    <source>
        <dbReference type="ARBA" id="ARBA00023136"/>
    </source>
</evidence>
<gene>
    <name evidence="14" type="primary">LOC112551005</name>
</gene>
<dbReference type="GeneID" id="112551005"/>
<dbReference type="GO" id="GO:0035025">
    <property type="term" value="P:positive regulation of Rho protein signal transduction"/>
    <property type="evidence" value="ECO:0007669"/>
    <property type="project" value="TreeGrafter"/>
</dbReference>
<dbReference type="Pfam" id="PF00001">
    <property type="entry name" value="7tm_1"/>
    <property type="match status" value="1"/>
</dbReference>
<evidence type="ECO:0000256" key="11">
    <source>
        <dbReference type="SAM" id="Phobius"/>
    </source>
</evidence>
<dbReference type="Proteomes" id="UP000189705">
    <property type="component" value="Unplaced"/>
</dbReference>
<protein>
    <submittedName>
        <fullName evidence="14">G-protein coupled receptor 35-like isoform X1</fullName>
    </submittedName>
</protein>
<feature type="transmembrane region" description="Helical" evidence="11">
    <location>
        <begin position="85"/>
        <end position="106"/>
    </location>
</feature>
<evidence type="ECO:0000256" key="4">
    <source>
        <dbReference type="ARBA" id="ARBA00022989"/>
    </source>
</evidence>
<dbReference type="SUPFAM" id="SSF81321">
    <property type="entry name" value="Family A G protein-coupled receptor-like"/>
    <property type="match status" value="1"/>
</dbReference>
<proteinExistence type="inferred from homology"/>
<organism evidence="13 14">
    <name type="scientific">Alligator sinensis</name>
    <name type="common">Chinese alligator</name>
    <dbReference type="NCBI Taxonomy" id="38654"/>
    <lineage>
        <taxon>Eukaryota</taxon>
        <taxon>Metazoa</taxon>
        <taxon>Chordata</taxon>
        <taxon>Craniata</taxon>
        <taxon>Vertebrata</taxon>
        <taxon>Euteleostomi</taxon>
        <taxon>Archelosauria</taxon>
        <taxon>Archosauria</taxon>
        <taxon>Crocodylia</taxon>
        <taxon>Alligatoridae</taxon>
        <taxon>Alligatorinae</taxon>
        <taxon>Alligator</taxon>
    </lineage>
</organism>
<feature type="transmembrane region" description="Helical" evidence="11">
    <location>
        <begin position="26"/>
        <end position="46"/>
    </location>
</feature>
<dbReference type="PRINTS" id="PR00237">
    <property type="entry name" value="GPCRRHODOPSN"/>
</dbReference>
<evidence type="ECO:0000256" key="8">
    <source>
        <dbReference type="ARBA" id="ARBA00023180"/>
    </source>
</evidence>